<protein>
    <submittedName>
        <fullName evidence="1">Uncharacterized protein</fullName>
    </submittedName>
</protein>
<organism evidence="1 2">
    <name type="scientific">Ficus carica</name>
    <name type="common">Common fig</name>
    <dbReference type="NCBI Taxonomy" id="3494"/>
    <lineage>
        <taxon>Eukaryota</taxon>
        <taxon>Viridiplantae</taxon>
        <taxon>Streptophyta</taxon>
        <taxon>Embryophyta</taxon>
        <taxon>Tracheophyta</taxon>
        <taxon>Spermatophyta</taxon>
        <taxon>Magnoliopsida</taxon>
        <taxon>eudicotyledons</taxon>
        <taxon>Gunneridae</taxon>
        <taxon>Pentapetalae</taxon>
        <taxon>rosids</taxon>
        <taxon>fabids</taxon>
        <taxon>Rosales</taxon>
        <taxon>Moraceae</taxon>
        <taxon>Ficeae</taxon>
        <taxon>Ficus</taxon>
    </lineage>
</organism>
<dbReference type="EMBL" id="BTGU01000046">
    <property type="protein sequence ID" value="GMN53516.1"/>
    <property type="molecule type" value="Genomic_DNA"/>
</dbReference>
<evidence type="ECO:0000313" key="2">
    <source>
        <dbReference type="Proteomes" id="UP001187192"/>
    </source>
</evidence>
<gene>
    <name evidence="1" type="ORF">TIFTF001_022648</name>
</gene>
<dbReference type="Proteomes" id="UP001187192">
    <property type="component" value="Unassembled WGS sequence"/>
</dbReference>
<evidence type="ECO:0000313" key="1">
    <source>
        <dbReference type="EMBL" id="GMN53516.1"/>
    </source>
</evidence>
<keyword evidence="2" id="KW-1185">Reference proteome</keyword>
<proteinExistence type="predicted"/>
<accession>A0AA88DEQ4</accession>
<name>A0AA88DEQ4_FICCA</name>
<comment type="caution">
    <text evidence="1">The sequence shown here is derived from an EMBL/GenBank/DDBJ whole genome shotgun (WGS) entry which is preliminary data.</text>
</comment>
<dbReference type="AlphaFoldDB" id="A0AA88DEQ4"/>
<reference evidence="1" key="1">
    <citation type="submission" date="2023-07" db="EMBL/GenBank/DDBJ databases">
        <title>draft genome sequence of fig (Ficus carica).</title>
        <authorList>
            <person name="Takahashi T."/>
            <person name="Nishimura K."/>
        </authorList>
    </citation>
    <scope>NUCLEOTIDE SEQUENCE</scope>
</reference>
<sequence>MDTSLAQQEMASNWERTYNVVQESHEGDEFNPFDVSDDKKIVDIICSTTHDVDDAVTTFNCVHLFLVVKNILEHSSQVLDEEIDEITSGKEIMFLMVTISKWYLASL</sequence>